<dbReference type="AlphaFoldDB" id="A0A0G2J078"/>
<organism evidence="1 2">
    <name type="scientific">[Emmonsia] crescens</name>
    <dbReference type="NCBI Taxonomy" id="73230"/>
    <lineage>
        <taxon>Eukaryota</taxon>
        <taxon>Fungi</taxon>
        <taxon>Dikarya</taxon>
        <taxon>Ascomycota</taxon>
        <taxon>Pezizomycotina</taxon>
        <taxon>Eurotiomycetes</taxon>
        <taxon>Eurotiomycetidae</taxon>
        <taxon>Onygenales</taxon>
        <taxon>Ajellomycetaceae</taxon>
        <taxon>Emergomyces</taxon>
    </lineage>
</organism>
<gene>
    <name evidence="1" type="ORF">EMCG_03418</name>
</gene>
<comment type="caution">
    <text evidence="1">The sequence shown here is derived from an EMBL/GenBank/DDBJ whole genome shotgun (WGS) entry which is preliminary data.</text>
</comment>
<protein>
    <submittedName>
        <fullName evidence="1">Uncharacterized protein</fullName>
    </submittedName>
</protein>
<reference evidence="2" key="1">
    <citation type="journal article" date="2015" name="PLoS Genet.">
        <title>The dynamic genome and transcriptome of the human fungal pathogen Blastomyces and close relative Emmonsia.</title>
        <authorList>
            <person name="Munoz J.F."/>
            <person name="Gauthier G.M."/>
            <person name="Desjardins C.A."/>
            <person name="Gallo J.E."/>
            <person name="Holder J."/>
            <person name="Sullivan T.D."/>
            <person name="Marty A.J."/>
            <person name="Carmen J.C."/>
            <person name="Chen Z."/>
            <person name="Ding L."/>
            <person name="Gujja S."/>
            <person name="Magrini V."/>
            <person name="Misas E."/>
            <person name="Mitreva M."/>
            <person name="Priest M."/>
            <person name="Saif S."/>
            <person name="Whiston E.A."/>
            <person name="Young S."/>
            <person name="Zeng Q."/>
            <person name="Goldman W.E."/>
            <person name="Mardis E.R."/>
            <person name="Taylor J.W."/>
            <person name="McEwen J.G."/>
            <person name="Clay O.K."/>
            <person name="Klein B.S."/>
            <person name="Cuomo C.A."/>
        </authorList>
    </citation>
    <scope>NUCLEOTIDE SEQUENCE [LARGE SCALE GENOMIC DNA]</scope>
    <source>
        <strain evidence="2">UAMH 3008</strain>
    </source>
</reference>
<evidence type="ECO:0000313" key="1">
    <source>
        <dbReference type="EMBL" id="KKZ62094.1"/>
    </source>
</evidence>
<accession>A0A0G2J078</accession>
<name>A0A0G2J078_9EURO</name>
<proteinExistence type="predicted"/>
<dbReference type="OrthoDB" id="5346581at2759"/>
<dbReference type="Proteomes" id="UP000034164">
    <property type="component" value="Unassembled WGS sequence"/>
</dbReference>
<dbReference type="EMBL" id="LCZI01001189">
    <property type="protein sequence ID" value="KKZ62094.1"/>
    <property type="molecule type" value="Genomic_DNA"/>
</dbReference>
<sequence>MAPTHSITVSLADIDQERAGMLKQVLSTLLRSSTVKDVFAQVIDGLPIKSTYELTLTRRFELLSRMEPSAQSIALSNKFCSSSEMSDNLELNARTAQLYQAAPLYSYSFNMHLLELAAIAVHDMAGNLFASFHPDGEPRLEQAAGTGSQQQGLISLSTMSYIRSDIYPRGVLDVVGYWAEAHIFGGVVVFDRGAEEGSRNCYGAYIHPPYPADLFQLSDSQIAQFSSQAKQQRNDDLNLPFICQPDVRKLNPNHAFLELNIYRDRYERDVSPIPRGRSCVIRLENDPDLKEFIHKANEMFRP</sequence>
<dbReference type="VEuPathDB" id="FungiDB:EMCG_03418"/>
<evidence type="ECO:0000313" key="2">
    <source>
        <dbReference type="Proteomes" id="UP000034164"/>
    </source>
</evidence>